<evidence type="ECO:0000313" key="4">
    <source>
        <dbReference type="WBParaSite" id="BTMF_0001537901-mRNA-1"/>
    </source>
</evidence>
<proteinExistence type="predicted"/>
<keyword evidence="1" id="KW-0812">Transmembrane</keyword>
<protein>
    <submittedName>
        <fullName evidence="4">ABC transmembrane type-1 domain-containing protein</fullName>
    </submittedName>
</protein>
<dbReference type="EMBL" id="UZAG01020039">
    <property type="protein sequence ID" value="VDO45593.1"/>
    <property type="molecule type" value="Genomic_DNA"/>
</dbReference>
<dbReference type="WBParaSite" id="BTMF_0001537901-mRNA-1">
    <property type="protein sequence ID" value="BTMF_0001537901-mRNA-1"/>
    <property type="gene ID" value="BTMF_0001537901"/>
</dbReference>
<dbReference type="STRING" id="42155.A0A0R3R5T5"/>
<keyword evidence="1" id="KW-1133">Transmembrane helix</keyword>
<evidence type="ECO:0000313" key="3">
    <source>
        <dbReference type="Proteomes" id="UP000280834"/>
    </source>
</evidence>
<accession>A0A0R3R5T5</accession>
<sequence>MYLLRYMDFNIYPFGWLKLLAPVAVLRWIISYEIFTNTAICVLFSICMATSVVALIFFGSQSQIALLIDQRVAFLLLIRLKFLKAFIIKSTLTVIPLFSVPYVDPIMAFSKQFKLINSL</sequence>
<name>A0A0R3R5T5_9BILA</name>
<feature type="transmembrane region" description="Helical" evidence="1">
    <location>
        <begin position="37"/>
        <end position="58"/>
    </location>
</feature>
<organism evidence="4">
    <name type="scientific">Brugia timori</name>
    <dbReference type="NCBI Taxonomy" id="42155"/>
    <lineage>
        <taxon>Eukaryota</taxon>
        <taxon>Metazoa</taxon>
        <taxon>Ecdysozoa</taxon>
        <taxon>Nematoda</taxon>
        <taxon>Chromadorea</taxon>
        <taxon>Rhabditida</taxon>
        <taxon>Spirurina</taxon>
        <taxon>Spiruromorpha</taxon>
        <taxon>Filarioidea</taxon>
        <taxon>Onchocercidae</taxon>
        <taxon>Brugia</taxon>
    </lineage>
</organism>
<dbReference type="AlphaFoldDB" id="A0A0R3R5T5"/>
<evidence type="ECO:0000256" key="1">
    <source>
        <dbReference type="SAM" id="Phobius"/>
    </source>
</evidence>
<gene>
    <name evidence="2" type="ORF">BTMF_LOCUS13371</name>
</gene>
<reference evidence="2 3" key="2">
    <citation type="submission" date="2018-11" db="EMBL/GenBank/DDBJ databases">
        <authorList>
            <consortium name="Pathogen Informatics"/>
        </authorList>
    </citation>
    <scope>NUCLEOTIDE SEQUENCE [LARGE SCALE GENOMIC DNA]</scope>
</reference>
<keyword evidence="1" id="KW-0472">Membrane</keyword>
<keyword evidence="3" id="KW-1185">Reference proteome</keyword>
<reference evidence="4" key="1">
    <citation type="submission" date="2017-02" db="UniProtKB">
        <authorList>
            <consortium name="WormBaseParasite"/>
        </authorList>
    </citation>
    <scope>IDENTIFICATION</scope>
</reference>
<feature type="transmembrane region" description="Helical" evidence="1">
    <location>
        <begin position="12"/>
        <end position="30"/>
    </location>
</feature>
<evidence type="ECO:0000313" key="2">
    <source>
        <dbReference type="EMBL" id="VDO45593.1"/>
    </source>
</evidence>
<dbReference type="Proteomes" id="UP000280834">
    <property type="component" value="Unassembled WGS sequence"/>
</dbReference>